<dbReference type="EMBL" id="CAFBPO010000023">
    <property type="protein sequence ID" value="CAB5028627.1"/>
    <property type="molecule type" value="Genomic_DNA"/>
</dbReference>
<feature type="transmembrane region" description="Helical" evidence="1">
    <location>
        <begin position="252"/>
        <end position="270"/>
    </location>
</feature>
<evidence type="ECO:0000313" key="11">
    <source>
        <dbReference type="EMBL" id="CAB5073134.1"/>
    </source>
</evidence>
<feature type="transmembrane region" description="Helical" evidence="1">
    <location>
        <begin position="311"/>
        <end position="331"/>
    </location>
</feature>
<evidence type="ECO:0000313" key="2">
    <source>
        <dbReference type="EMBL" id="CAB4598635.1"/>
    </source>
</evidence>
<feature type="transmembrane region" description="Helical" evidence="1">
    <location>
        <begin position="343"/>
        <end position="367"/>
    </location>
</feature>
<dbReference type="EMBL" id="CAEZYT010000093">
    <property type="protein sequence ID" value="CAB4743411.1"/>
    <property type="molecule type" value="Genomic_DNA"/>
</dbReference>
<evidence type="ECO:0000313" key="10">
    <source>
        <dbReference type="EMBL" id="CAB5028627.1"/>
    </source>
</evidence>
<feature type="transmembrane region" description="Helical" evidence="1">
    <location>
        <begin position="90"/>
        <end position="110"/>
    </location>
</feature>
<dbReference type="AlphaFoldDB" id="A0A6J6MP84"/>
<keyword evidence="1" id="KW-1133">Transmembrane helix</keyword>
<proteinExistence type="predicted"/>
<keyword evidence="1" id="KW-0472">Membrane</keyword>
<evidence type="ECO:0000313" key="8">
    <source>
        <dbReference type="EMBL" id="CAB4957503.1"/>
    </source>
</evidence>
<dbReference type="EMBL" id="CAFBQY010000007">
    <property type="protein sequence ID" value="CAB5073134.1"/>
    <property type="molecule type" value="Genomic_DNA"/>
</dbReference>
<organism evidence="3">
    <name type="scientific">freshwater metagenome</name>
    <dbReference type="NCBI Taxonomy" id="449393"/>
    <lineage>
        <taxon>unclassified sequences</taxon>
        <taxon>metagenomes</taxon>
        <taxon>ecological metagenomes</taxon>
    </lineage>
</organism>
<keyword evidence="1" id="KW-0812">Transmembrane</keyword>
<gene>
    <name evidence="2" type="ORF">UFOPK1824_00535</name>
    <name evidence="3" type="ORF">UFOPK2340_00738</name>
    <name evidence="4" type="ORF">UFOPK2772_01156</name>
    <name evidence="5" type="ORF">UFOPK2850_00776</name>
    <name evidence="6" type="ORF">UFOPK3027_01336</name>
    <name evidence="7" type="ORF">UFOPK3256_01277</name>
    <name evidence="8" type="ORF">UFOPK3827_01004</name>
    <name evidence="9" type="ORF">UFOPK3982_00924</name>
    <name evidence="10" type="ORF">UFOPK4120_01370</name>
    <name evidence="11" type="ORF">UFOPK4404_00825</name>
</gene>
<dbReference type="EMBL" id="CAFAZW010000024">
    <property type="protein sequence ID" value="CAB4844345.1"/>
    <property type="molecule type" value="Genomic_DNA"/>
</dbReference>
<evidence type="ECO:0000313" key="5">
    <source>
        <dbReference type="EMBL" id="CAB4756141.1"/>
    </source>
</evidence>
<dbReference type="EMBL" id="CAFBOO010000007">
    <property type="protein sequence ID" value="CAB4987813.1"/>
    <property type="molecule type" value="Genomic_DNA"/>
</dbReference>
<evidence type="ECO:0000256" key="1">
    <source>
        <dbReference type="SAM" id="Phobius"/>
    </source>
</evidence>
<feature type="transmembrane region" description="Helical" evidence="1">
    <location>
        <begin position="58"/>
        <end position="78"/>
    </location>
</feature>
<sequence length="572" mass="65257">MKPTLILIRIKESFLPYRSFLHERVVTWEAFWSTIPLSVLTAIIFINPDQFNFRNSLLWTAIALISHASMAPFVHYLNKRFSGRVHLISAFVLGTIKGSVLNLIAPVFLVTDPLPIYFRALNSGLVFLYLFVMVSMIKGVWGKFEKNLRDFLVALVSNKSIAQLISSKNRDQIDDTPRQDAIAKLGKLLEDSLAKESDGLTLIQQAEAIDRVIAKNIRPNSSQRWKEAELIWPRIHPWRVLRKSFLETRIPFFLYALALTPLLLTGRSAYGSLFNSILLLSITLVIIYLLINLADSISIRARKDTRFNNRLYFVFYVVVQGPIIAYISFVLNEDPYLSIMRIVWLQIGSMAAFIGFAACGTMVLSAYEERDKALEQLRSLLPEEKLREILNAGINSNAESEYAQYLHAEVQAQLTASKLLLLKAADSDFSSMSTETTRKVLERIDHLKLPYQKKDIRIPEFRLNELVQTWRGLTRIKMDLPAELSQTCRNGEVISQLIEESVINAIRHGKAKNVRVIVWIEEEICHIEVQDDGKLKSTKKRGLGTTFFEVFAPDWKLKSNENGTLATMTTPF</sequence>
<reference evidence="3" key="1">
    <citation type="submission" date="2020-05" db="EMBL/GenBank/DDBJ databases">
        <authorList>
            <person name="Chiriac C."/>
            <person name="Salcher M."/>
            <person name="Ghai R."/>
            <person name="Kavagutti S V."/>
        </authorList>
    </citation>
    <scope>NUCLEOTIDE SEQUENCE</scope>
</reference>
<dbReference type="InterPro" id="IPR036890">
    <property type="entry name" value="HATPase_C_sf"/>
</dbReference>
<dbReference type="SUPFAM" id="SSF55874">
    <property type="entry name" value="ATPase domain of HSP90 chaperone/DNA topoisomerase II/histidine kinase"/>
    <property type="match status" value="1"/>
</dbReference>
<dbReference type="EMBL" id="CAEZXC010000034">
    <property type="protein sequence ID" value="CAB4675662.1"/>
    <property type="molecule type" value="Genomic_DNA"/>
</dbReference>
<accession>A0A6J6MP84</accession>
<dbReference type="EMBL" id="CAEZZH010000008">
    <property type="protein sequence ID" value="CAB4756141.1"/>
    <property type="molecule type" value="Genomic_DNA"/>
</dbReference>
<name>A0A6J6MP84_9ZZZZ</name>
<dbReference type="EMBL" id="CAFAAN010000015">
    <property type="protein sequence ID" value="CAB4811120.1"/>
    <property type="molecule type" value="Genomic_DNA"/>
</dbReference>
<dbReference type="EMBL" id="CAEZUM010000026">
    <property type="protein sequence ID" value="CAB4598635.1"/>
    <property type="molecule type" value="Genomic_DNA"/>
</dbReference>
<evidence type="ECO:0000313" key="3">
    <source>
        <dbReference type="EMBL" id="CAB4675662.1"/>
    </source>
</evidence>
<feature type="transmembrane region" description="Helical" evidence="1">
    <location>
        <begin position="116"/>
        <end position="137"/>
    </location>
</feature>
<feature type="transmembrane region" description="Helical" evidence="1">
    <location>
        <begin position="25"/>
        <end position="46"/>
    </location>
</feature>
<dbReference type="Gene3D" id="3.30.565.10">
    <property type="entry name" value="Histidine kinase-like ATPase, C-terminal domain"/>
    <property type="match status" value="1"/>
</dbReference>
<evidence type="ECO:0000313" key="6">
    <source>
        <dbReference type="EMBL" id="CAB4811120.1"/>
    </source>
</evidence>
<dbReference type="EMBL" id="CAFBNM010000008">
    <property type="protein sequence ID" value="CAB4957503.1"/>
    <property type="molecule type" value="Genomic_DNA"/>
</dbReference>
<evidence type="ECO:0000313" key="7">
    <source>
        <dbReference type="EMBL" id="CAB4844345.1"/>
    </source>
</evidence>
<feature type="transmembrane region" description="Helical" evidence="1">
    <location>
        <begin position="276"/>
        <end position="299"/>
    </location>
</feature>
<protein>
    <submittedName>
        <fullName evidence="3">Unannotated protein</fullName>
    </submittedName>
</protein>
<evidence type="ECO:0000313" key="9">
    <source>
        <dbReference type="EMBL" id="CAB4987813.1"/>
    </source>
</evidence>
<evidence type="ECO:0000313" key="4">
    <source>
        <dbReference type="EMBL" id="CAB4743411.1"/>
    </source>
</evidence>